<sequence>MAAASSSRGSPLPSNGSTNDSWATRGSRYSTRIPRCKIELEEVFGNTVTNSNAFDTLSDGTFAVCSGSTAVVNSIAPDQTIKQRSFRAPTKRFIEATPVVNSTPNSPSRVKGKQALRTSILPTGSGASDIKNIFSKTAVHRKPKGTSCLALSPNGLLLAIGETGYAPRILMFLLTSRTNIPVSIATEHDSGIQALCFSPDSKWLCSVGDIHDGYIHIWQVTSRNSLKLCASSKCTSFVHQAKWISVRSIVTAGVRHLKIWRPEFRDQATSPVRSTFTPRMRARQESPVTATPAFKSLSGRNVLLDELLDATFTSLCQVDDSTALVTTDSGNLSVFSVEPGTQRLTCVMEIGAPIRCATFDNEKNVILAATDMDIWISSPSGRKADTRWNFCRFVKGYHLTSRPLAIGFVTDYQMICIDDRRRASLYRLTADPEKYRVFDLQHETTYPTHPGSVNGSILRAGKSKPSLLTYDASGHLVTWGSSVKEYDISVLAQPSGSVHDADTNELRVMKQTVRTGTTICGDKYGCITVFDTNWTLCDREQAHTGETNDIAVIEVEDFETLIVTCGRDRVVQVFSMPESKLTLAQTLDQHNASVNKLEVVEQITTLLLSLSSDRTIVVHALSKMEQSQAFICIRTITVKSTPLSCALDTAGSGCLLVTTADKQLQTFELSSGSLESSARTTDEDDQIAIQHMQIRSTMIDAKPVILVIGVSNKDKALRVHNGLNGELMCKAGGHSEGITSLTILEEQTQANGSITMRIVTTSIEGTVMFWKLWCYNPWDLDIVDTKDPGTPQEARQSPLRKILSKTQLAGFATALNLGSWSALPSPTREHPPSRKSSPDRLRRRASLASLSRDSPKPSKKPAWREAPLPGTRGLPLITTKSSTLRSRKSNAEMGSLVAEPSITLSASEQLIGSLREFRTSLRRTFGSFDSQTLHEVKLELEMTLDVLASHEQTIDDSSHEQGTDDSSHEQATDDSKPGQDMVDSRQDGSYYSAVNDTQSESIAEE</sequence>
<dbReference type="Gene3D" id="2.130.10.10">
    <property type="entry name" value="YVTN repeat-like/Quinoprotein amine dehydrogenase"/>
    <property type="match status" value="2"/>
</dbReference>
<name>A0A8H3FGR9_9LECA</name>
<organism evidence="2 3">
    <name type="scientific">Gomphillus americanus</name>
    <dbReference type="NCBI Taxonomy" id="1940652"/>
    <lineage>
        <taxon>Eukaryota</taxon>
        <taxon>Fungi</taxon>
        <taxon>Dikarya</taxon>
        <taxon>Ascomycota</taxon>
        <taxon>Pezizomycotina</taxon>
        <taxon>Lecanoromycetes</taxon>
        <taxon>OSLEUM clade</taxon>
        <taxon>Ostropomycetidae</taxon>
        <taxon>Ostropales</taxon>
        <taxon>Graphidaceae</taxon>
        <taxon>Gomphilloideae</taxon>
        <taxon>Gomphillus</taxon>
    </lineage>
</organism>
<dbReference type="EMBL" id="CAJPDQ010000021">
    <property type="protein sequence ID" value="CAF9924316.1"/>
    <property type="molecule type" value="Genomic_DNA"/>
</dbReference>
<feature type="compositionally biased region" description="Basic and acidic residues" evidence="1">
    <location>
        <begin position="827"/>
        <end position="840"/>
    </location>
</feature>
<evidence type="ECO:0000256" key="1">
    <source>
        <dbReference type="SAM" id="MobiDB-lite"/>
    </source>
</evidence>
<dbReference type="Pfam" id="PF00400">
    <property type="entry name" value="WD40"/>
    <property type="match status" value="1"/>
</dbReference>
<accession>A0A8H3FGR9</accession>
<dbReference type="OrthoDB" id="6252103at2759"/>
<evidence type="ECO:0000313" key="2">
    <source>
        <dbReference type="EMBL" id="CAF9924316.1"/>
    </source>
</evidence>
<dbReference type="PANTHER" id="PTHR45589:SF1">
    <property type="entry name" value="WD REPEAT DOMAIN 62, ISOFORM G"/>
    <property type="match status" value="1"/>
</dbReference>
<gene>
    <name evidence="2" type="ORF">GOMPHAMPRED_003591</name>
</gene>
<dbReference type="InterPro" id="IPR052779">
    <property type="entry name" value="WDR62"/>
</dbReference>
<feature type="compositionally biased region" description="Polar residues" evidence="1">
    <location>
        <begin position="987"/>
        <end position="1005"/>
    </location>
</feature>
<dbReference type="SUPFAM" id="SSF50978">
    <property type="entry name" value="WD40 repeat-like"/>
    <property type="match status" value="2"/>
</dbReference>
<feature type="region of interest" description="Disordered" evidence="1">
    <location>
        <begin position="821"/>
        <end position="893"/>
    </location>
</feature>
<dbReference type="SMART" id="SM00320">
    <property type="entry name" value="WD40"/>
    <property type="match status" value="6"/>
</dbReference>
<comment type="caution">
    <text evidence="2">The sequence shown here is derived from an EMBL/GenBank/DDBJ whole genome shotgun (WGS) entry which is preliminary data.</text>
</comment>
<dbReference type="Proteomes" id="UP000664169">
    <property type="component" value="Unassembled WGS sequence"/>
</dbReference>
<dbReference type="PANTHER" id="PTHR45589">
    <property type="entry name" value="WD REPEAT DOMAIN 62, ISOFORM G"/>
    <property type="match status" value="1"/>
</dbReference>
<dbReference type="AlphaFoldDB" id="A0A8H3FGR9"/>
<feature type="compositionally biased region" description="Basic and acidic residues" evidence="1">
    <location>
        <begin position="952"/>
        <end position="986"/>
    </location>
</feature>
<dbReference type="InterPro" id="IPR001680">
    <property type="entry name" value="WD40_rpt"/>
</dbReference>
<keyword evidence="3" id="KW-1185">Reference proteome</keyword>
<feature type="region of interest" description="Disordered" evidence="1">
    <location>
        <begin position="952"/>
        <end position="1005"/>
    </location>
</feature>
<protein>
    <submittedName>
        <fullName evidence="2">Uncharacterized protein</fullName>
    </submittedName>
</protein>
<reference evidence="2" key="1">
    <citation type="submission" date="2021-03" db="EMBL/GenBank/DDBJ databases">
        <authorList>
            <person name="Tagirdzhanova G."/>
        </authorList>
    </citation>
    <scope>NUCLEOTIDE SEQUENCE</scope>
</reference>
<evidence type="ECO:0000313" key="3">
    <source>
        <dbReference type="Proteomes" id="UP000664169"/>
    </source>
</evidence>
<feature type="region of interest" description="Disordered" evidence="1">
    <location>
        <begin position="1"/>
        <end position="26"/>
    </location>
</feature>
<dbReference type="InterPro" id="IPR015943">
    <property type="entry name" value="WD40/YVTN_repeat-like_dom_sf"/>
</dbReference>
<dbReference type="InterPro" id="IPR036322">
    <property type="entry name" value="WD40_repeat_dom_sf"/>
</dbReference>
<proteinExistence type="predicted"/>